<keyword evidence="2" id="KW-0812">Transmembrane</keyword>
<keyword evidence="2" id="KW-0472">Membrane</keyword>
<evidence type="ECO:0000256" key="2">
    <source>
        <dbReference type="SAM" id="Phobius"/>
    </source>
</evidence>
<protein>
    <submittedName>
        <fullName evidence="3">Uncharacterized protein</fullName>
    </submittedName>
</protein>
<keyword evidence="2" id="KW-1133">Transmembrane helix</keyword>
<name>A0A6C0J538_9ZZZZ</name>
<dbReference type="AlphaFoldDB" id="A0A6C0J538"/>
<feature type="region of interest" description="Disordered" evidence="1">
    <location>
        <begin position="47"/>
        <end position="85"/>
    </location>
</feature>
<sequence>MSEEFNISEEDLLPRLPCDNEIASDTYENVITNHIDSAIDAFFDELSEPESLSGSESESLSGSESESLSGSGSDSDSDSESDSDFGTSFESYMLSELYSLKSITTKHSNILVCIYILFIYIQLYIYYIMFCHNSTDASITTSNITDLVIFNPFN</sequence>
<feature type="compositionally biased region" description="Low complexity" evidence="1">
    <location>
        <begin position="49"/>
        <end position="74"/>
    </location>
</feature>
<reference evidence="3" key="1">
    <citation type="journal article" date="2020" name="Nature">
        <title>Giant virus diversity and host interactions through global metagenomics.</title>
        <authorList>
            <person name="Schulz F."/>
            <person name="Roux S."/>
            <person name="Paez-Espino D."/>
            <person name="Jungbluth S."/>
            <person name="Walsh D.A."/>
            <person name="Denef V.J."/>
            <person name="McMahon K.D."/>
            <person name="Konstantinidis K.T."/>
            <person name="Eloe-Fadrosh E.A."/>
            <person name="Kyrpides N.C."/>
            <person name="Woyke T."/>
        </authorList>
    </citation>
    <scope>NUCLEOTIDE SEQUENCE</scope>
    <source>
        <strain evidence="3">GVMAG-M-3300025860-20</strain>
    </source>
</reference>
<dbReference type="EMBL" id="MN740329">
    <property type="protein sequence ID" value="QHU00815.1"/>
    <property type="molecule type" value="Genomic_DNA"/>
</dbReference>
<proteinExistence type="predicted"/>
<evidence type="ECO:0000256" key="1">
    <source>
        <dbReference type="SAM" id="MobiDB-lite"/>
    </source>
</evidence>
<organism evidence="3">
    <name type="scientific">viral metagenome</name>
    <dbReference type="NCBI Taxonomy" id="1070528"/>
    <lineage>
        <taxon>unclassified sequences</taxon>
        <taxon>metagenomes</taxon>
        <taxon>organismal metagenomes</taxon>
    </lineage>
</organism>
<feature type="transmembrane region" description="Helical" evidence="2">
    <location>
        <begin position="110"/>
        <end position="129"/>
    </location>
</feature>
<accession>A0A6C0J538</accession>
<evidence type="ECO:0000313" key="3">
    <source>
        <dbReference type="EMBL" id="QHU00815.1"/>
    </source>
</evidence>